<name>A0ACC2GQK8_DALPE</name>
<accession>A0ACC2GQK8</accession>
<evidence type="ECO:0000313" key="1">
    <source>
        <dbReference type="EMBL" id="KAJ8005949.1"/>
    </source>
</evidence>
<evidence type="ECO:0000313" key="2">
    <source>
        <dbReference type="Proteomes" id="UP001157502"/>
    </source>
</evidence>
<dbReference type="EMBL" id="CM055737">
    <property type="protein sequence ID" value="KAJ8005949.1"/>
    <property type="molecule type" value="Genomic_DNA"/>
</dbReference>
<dbReference type="Proteomes" id="UP001157502">
    <property type="component" value="Chromosome 10"/>
</dbReference>
<reference evidence="1" key="1">
    <citation type="submission" date="2021-05" db="EMBL/GenBank/DDBJ databases">
        <authorList>
            <person name="Pan Q."/>
            <person name="Jouanno E."/>
            <person name="Zahm M."/>
            <person name="Klopp C."/>
            <person name="Cabau C."/>
            <person name="Louis A."/>
            <person name="Berthelot C."/>
            <person name="Parey E."/>
            <person name="Roest Crollius H."/>
            <person name="Montfort J."/>
            <person name="Robinson-Rechavi M."/>
            <person name="Bouchez O."/>
            <person name="Lampietro C."/>
            <person name="Lopez Roques C."/>
            <person name="Donnadieu C."/>
            <person name="Postlethwait J."/>
            <person name="Bobe J."/>
            <person name="Dillon D."/>
            <person name="Chandos A."/>
            <person name="von Hippel F."/>
            <person name="Guiguen Y."/>
        </authorList>
    </citation>
    <scope>NUCLEOTIDE SEQUENCE</scope>
    <source>
        <strain evidence="1">YG-Jan2019</strain>
    </source>
</reference>
<keyword evidence="2" id="KW-1185">Reference proteome</keyword>
<comment type="caution">
    <text evidence="1">The sequence shown here is derived from an EMBL/GenBank/DDBJ whole genome shotgun (WGS) entry which is preliminary data.</text>
</comment>
<organism evidence="1 2">
    <name type="scientific">Dallia pectoralis</name>
    <name type="common">Alaska blackfish</name>
    <dbReference type="NCBI Taxonomy" id="75939"/>
    <lineage>
        <taxon>Eukaryota</taxon>
        <taxon>Metazoa</taxon>
        <taxon>Chordata</taxon>
        <taxon>Craniata</taxon>
        <taxon>Vertebrata</taxon>
        <taxon>Euteleostomi</taxon>
        <taxon>Actinopterygii</taxon>
        <taxon>Neopterygii</taxon>
        <taxon>Teleostei</taxon>
        <taxon>Protacanthopterygii</taxon>
        <taxon>Esociformes</taxon>
        <taxon>Umbridae</taxon>
        <taxon>Dallia</taxon>
    </lineage>
</organism>
<gene>
    <name evidence="1" type="ORF">DPEC_G00123190</name>
</gene>
<protein>
    <submittedName>
        <fullName evidence="1">Uncharacterized protein</fullName>
    </submittedName>
</protein>
<proteinExistence type="predicted"/>
<sequence length="107" mass="12059">MNHLRSPQGSPTGGGSGWVRRVGRVVESRIRAVFLTVSHWELEAILESDGALKPECDTWAVCHRATGTYTYVTHDRSTVEAVALEVRTWMTVWMRGTWRNSITSLTQ</sequence>